<protein>
    <submittedName>
        <fullName evidence="2">Uncharacterized protein</fullName>
    </submittedName>
</protein>
<comment type="caution">
    <text evidence="2">The sequence shown here is derived from an EMBL/GenBank/DDBJ whole genome shotgun (WGS) entry which is preliminary data.</text>
</comment>
<evidence type="ECO:0000256" key="1">
    <source>
        <dbReference type="SAM" id="MobiDB-lite"/>
    </source>
</evidence>
<dbReference type="Proteomes" id="UP000824540">
    <property type="component" value="Unassembled WGS sequence"/>
</dbReference>
<sequence>MFLVEGSLPIHWARTRRDGHAISPMLAVGVGGWGAAMACRVSDTVTDYGLPGMPAVQLRAASFHMHPSRSPLPPRSLCDWQPQIGAD</sequence>
<feature type="region of interest" description="Disordered" evidence="1">
    <location>
        <begin position="67"/>
        <end position="87"/>
    </location>
</feature>
<proteinExistence type="predicted"/>
<evidence type="ECO:0000313" key="3">
    <source>
        <dbReference type="Proteomes" id="UP000824540"/>
    </source>
</evidence>
<name>A0A8T2PVG8_9TELE</name>
<organism evidence="2 3">
    <name type="scientific">Albula glossodonta</name>
    <name type="common">roundjaw bonefish</name>
    <dbReference type="NCBI Taxonomy" id="121402"/>
    <lineage>
        <taxon>Eukaryota</taxon>
        <taxon>Metazoa</taxon>
        <taxon>Chordata</taxon>
        <taxon>Craniata</taxon>
        <taxon>Vertebrata</taxon>
        <taxon>Euteleostomi</taxon>
        <taxon>Actinopterygii</taxon>
        <taxon>Neopterygii</taxon>
        <taxon>Teleostei</taxon>
        <taxon>Albuliformes</taxon>
        <taxon>Albulidae</taxon>
        <taxon>Albula</taxon>
    </lineage>
</organism>
<dbReference type="EMBL" id="JAFBMS010000001">
    <property type="protein sequence ID" value="KAG9355333.1"/>
    <property type="molecule type" value="Genomic_DNA"/>
</dbReference>
<gene>
    <name evidence="2" type="ORF">JZ751_000171</name>
</gene>
<dbReference type="AlphaFoldDB" id="A0A8T2PVG8"/>
<reference evidence="2" key="1">
    <citation type="thesis" date="2021" institute="BYU ScholarsArchive" country="Provo, UT, USA">
        <title>Applications of and Algorithms for Genome Assembly and Genomic Analyses with an Emphasis on Marine Teleosts.</title>
        <authorList>
            <person name="Pickett B.D."/>
        </authorList>
    </citation>
    <scope>NUCLEOTIDE SEQUENCE</scope>
    <source>
        <strain evidence="2">HI-2016</strain>
    </source>
</reference>
<evidence type="ECO:0000313" key="2">
    <source>
        <dbReference type="EMBL" id="KAG9355333.1"/>
    </source>
</evidence>
<accession>A0A8T2PVG8</accession>
<keyword evidence="3" id="KW-1185">Reference proteome</keyword>